<reference evidence="4" key="1">
    <citation type="journal article" date="2018" name="Environ. Microbiol.">
        <title>Sporulation capability and amylosome conservation among diverse human colonic and rumen isolates of the keystone starch-degrader Ruminococcus bromii.</title>
        <authorList>
            <person name="Mukhopadhya I."/>
            <person name="Morais S."/>
            <person name="Laverde-Gomez J."/>
            <person name="Sheridan P.O."/>
            <person name="Walker A.W."/>
            <person name="Kelly W."/>
            <person name="Klieve A.V."/>
            <person name="Ouwerkerk D."/>
            <person name="Duncan S.H."/>
            <person name="Louis P."/>
            <person name="Koropatkin N."/>
            <person name="Cockburn D."/>
            <person name="Kibler R."/>
            <person name="Cooper P.J."/>
            <person name="Sandoval C."/>
            <person name="Crost E."/>
            <person name="Juge N."/>
            <person name="Bayer E.A."/>
            <person name="Flint H.J."/>
        </authorList>
    </citation>
    <scope>NUCLEOTIDE SEQUENCE [LARGE SCALE GENOMIC DNA]</scope>
    <source>
        <strain evidence="4">ATCC 27255</strain>
    </source>
</reference>
<accession>A0A2N0V0G5</accession>
<dbReference type="Proteomes" id="UP000233425">
    <property type="component" value="Unassembled WGS sequence"/>
</dbReference>
<dbReference type="EMBL" id="NNSR01000016">
    <property type="protein sequence ID" value="PKD32688.1"/>
    <property type="molecule type" value="Genomic_DNA"/>
</dbReference>
<sequence length="926" mass="102936">MKKTKPKKLLTVLLTLCLALSIVPITAYAGVTDVTGDNTTNTYSHFYHTKVETTAQVTIKNADGNVAETTEVTKSGDFVEGNFNSDAVQAEIERIDDEIIAQFSSRGNITIENRNNTFILDHFESGNIIAPDGDILVGDQDALENAASGSVNKNIVVHQYQVYQTTYDLIVQAIDEGSQDEATINNVCIENVKFAYRSGDTPQATAEVYNADADKYEIAYECWQEFENNEPVAAWYSDNGSHGSLPTITEFESGKKYVYFLMLKPKDGYSFNSETTVTVNGESVKSSLSGEYLYVPAVKTITPTKQNTVITSAAVENVKLDYKDGETPRTTATAATADRDKYDILYECWGKLEKTDEYTTKSVAYWYSDEDYCPSGYADLTSFDKDGKYEYSVRLEAKDGYIFSDSISADDITLNGKSLPEGSFAMTLDDNRTCVVTYGMNMRPGQAVAKIDFIARTNFNAGDKPSFMTSAVDPFIDLDHERWDANDGSGYGITSSDYWNERYNGKLITEFEAGKSYTYGVYFKISDLGMEEGYRFDKNTKLYINGEEITLTPDQINVDDNGETIWFSNVLTMMPTTVKVIDVVEINDATVSFKDGDKPVFTGTVPNDTPYAFRCEWWSLDENTGIVSTEPEWGSDIYTNKITAFEAGKTYHYGVYVVAVGYVESENTTYVFGPNTKLKINGEFVNYKRYEGDASDGSDGTMWVLTDLTMTPAADGHTHKYGTEWKYDETNHWHECECGNKADITAHTFKWIVDKEATTTEKGSKHEECTVCGYKKTAVDIPKIDSHNHDYGTEWKYDSTNHWHECECGNKADITAHNFKWIIDKEATNAEKGSKHEECTVCGYKKTAVDIPAIGFGSSSDDEVNKPTNTVSSESSSADQLNNTANTASPKTGNSGNIILWIALLFVSGGVFIAATAVDRKKTKNK</sequence>
<comment type="caution">
    <text evidence="4">The sequence shown here is derived from an EMBL/GenBank/DDBJ whole genome shotgun (WGS) entry which is preliminary data.</text>
</comment>
<evidence type="ECO:0000313" key="4">
    <source>
        <dbReference type="EMBL" id="PKD32688.1"/>
    </source>
</evidence>
<protein>
    <submittedName>
        <fullName evidence="4">Uncharacterized protein</fullName>
    </submittedName>
</protein>
<organism evidence="4 5">
    <name type="scientific">Ruminococcus bromii</name>
    <dbReference type="NCBI Taxonomy" id="40518"/>
    <lineage>
        <taxon>Bacteria</taxon>
        <taxon>Bacillati</taxon>
        <taxon>Bacillota</taxon>
        <taxon>Clostridia</taxon>
        <taxon>Eubacteriales</taxon>
        <taxon>Oscillospiraceae</taxon>
        <taxon>Ruminococcus</taxon>
    </lineage>
</organism>
<name>A0A2N0V0G5_9FIRM</name>
<feature type="chain" id="PRO_5014858172" evidence="3">
    <location>
        <begin position="30"/>
        <end position="926"/>
    </location>
</feature>
<keyword evidence="2" id="KW-0472">Membrane</keyword>
<evidence type="ECO:0000256" key="3">
    <source>
        <dbReference type="SAM" id="SignalP"/>
    </source>
</evidence>
<evidence type="ECO:0000313" key="5">
    <source>
        <dbReference type="Proteomes" id="UP000233425"/>
    </source>
</evidence>
<keyword evidence="5" id="KW-1185">Reference proteome</keyword>
<feature type="region of interest" description="Disordered" evidence="1">
    <location>
        <begin position="857"/>
        <end position="889"/>
    </location>
</feature>
<feature type="compositionally biased region" description="Polar residues" evidence="1">
    <location>
        <begin position="866"/>
        <end position="889"/>
    </location>
</feature>
<evidence type="ECO:0000256" key="1">
    <source>
        <dbReference type="SAM" id="MobiDB-lite"/>
    </source>
</evidence>
<dbReference type="AlphaFoldDB" id="A0A2N0V0G5"/>
<keyword evidence="2" id="KW-1133">Transmembrane helix</keyword>
<evidence type="ECO:0000256" key="2">
    <source>
        <dbReference type="SAM" id="Phobius"/>
    </source>
</evidence>
<keyword evidence="3" id="KW-0732">Signal</keyword>
<dbReference type="RefSeq" id="WP_101028317.1">
    <property type="nucleotide sequence ID" value="NZ_CABMMZ010000016.1"/>
</dbReference>
<keyword evidence="2" id="KW-0812">Transmembrane</keyword>
<feature type="transmembrane region" description="Helical" evidence="2">
    <location>
        <begin position="898"/>
        <end position="918"/>
    </location>
</feature>
<proteinExistence type="predicted"/>
<gene>
    <name evidence="4" type="ORF">RBATCC27255_00161</name>
</gene>
<feature type="signal peptide" evidence="3">
    <location>
        <begin position="1"/>
        <end position="29"/>
    </location>
</feature>